<keyword evidence="3 6" id="KW-0812">Transmembrane</keyword>
<protein>
    <submittedName>
        <fullName evidence="8">Bifunctional lysylphosphatidylglycerol flippase/synthetase MprF</fullName>
    </submittedName>
</protein>
<dbReference type="Proteomes" id="UP000294321">
    <property type="component" value="Chromosome"/>
</dbReference>
<dbReference type="SUPFAM" id="SSF55729">
    <property type="entry name" value="Acyl-CoA N-acyltransferases (Nat)"/>
    <property type="match status" value="1"/>
</dbReference>
<dbReference type="InterPro" id="IPR024320">
    <property type="entry name" value="LPG_synthase_C"/>
</dbReference>
<feature type="transmembrane region" description="Helical" evidence="6">
    <location>
        <begin position="489"/>
        <end position="511"/>
    </location>
</feature>
<gene>
    <name evidence="8" type="primary">mprF</name>
    <name evidence="8" type="ORF">ELX58_06980</name>
</gene>
<evidence type="ECO:0000256" key="1">
    <source>
        <dbReference type="ARBA" id="ARBA00004651"/>
    </source>
</evidence>
<dbReference type="PANTHER" id="PTHR34697:SF2">
    <property type="entry name" value="PHOSPHATIDYLGLYCEROL LYSYLTRANSFERASE"/>
    <property type="match status" value="1"/>
</dbReference>
<evidence type="ECO:0000256" key="6">
    <source>
        <dbReference type="SAM" id="Phobius"/>
    </source>
</evidence>
<evidence type="ECO:0000256" key="3">
    <source>
        <dbReference type="ARBA" id="ARBA00022692"/>
    </source>
</evidence>
<dbReference type="InterPro" id="IPR051211">
    <property type="entry name" value="PG_lysyltransferase"/>
</dbReference>
<feature type="domain" description="Phosphatidylglycerol lysyltransferase C-terminal" evidence="7">
    <location>
        <begin position="533"/>
        <end position="828"/>
    </location>
</feature>
<feature type="transmembrane region" description="Helical" evidence="6">
    <location>
        <begin position="287"/>
        <end position="306"/>
    </location>
</feature>
<proteinExistence type="predicted"/>
<evidence type="ECO:0000256" key="4">
    <source>
        <dbReference type="ARBA" id="ARBA00022989"/>
    </source>
</evidence>
<feature type="transmembrane region" description="Helical" evidence="6">
    <location>
        <begin position="168"/>
        <end position="186"/>
    </location>
</feature>
<accession>A0A4P6ZLT9</accession>
<dbReference type="GO" id="GO:0005886">
    <property type="term" value="C:plasma membrane"/>
    <property type="evidence" value="ECO:0007669"/>
    <property type="project" value="UniProtKB-SubCell"/>
</dbReference>
<keyword evidence="4 6" id="KW-1133">Transmembrane helix</keyword>
<feature type="transmembrane region" description="Helical" evidence="6">
    <location>
        <begin position="234"/>
        <end position="253"/>
    </location>
</feature>
<feature type="transmembrane region" description="Helical" evidence="6">
    <location>
        <begin position="206"/>
        <end position="228"/>
    </location>
</feature>
<name>A0A4P6ZLT9_9LACO</name>
<feature type="transmembrane region" description="Helical" evidence="6">
    <location>
        <begin position="393"/>
        <end position="410"/>
    </location>
</feature>
<dbReference type="Pfam" id="PF09924">
    <property type="entry name" value="LPG_synthase_C"/>
    <property type="match status" value="1"/>
</dbReference>
<evidence type="ECO:0000313" key="8">
    <source>
        <dbReference type="EMBL" id="QBP18841.1"/>
    </source>
</evidence>
<dbReference type="GO" id="GO:0055091">
    <property type="term" value="P:phospholipid homeostasis"/>
    <property type="evidence" value="ECO:0007669"/>
    <property type="project" value="TreeGrafter"/>
</dbReference>
<evidence type="ECO:0000259" key="7">
    <source>
        <dbReference type="Pfam" id="PF09924"/>
    </source>
</evidence>
<feature type="transmembrane region" description="Helical" evidence="6">
    <location>
        <begin position="416"/>
        <end position="437"/>
    </location>
</feature>
<reference evidence="9" key="1">
    <citation type="submission" date="2018-12" db="EMBL/GenBank/DDBJ databases">
        <title>A new species of lactobacillus.</title>
        <authorList>
            <person name="Jian Y."/>
            <person name="Xin L."/>
            <person name="Hong Z.J."/>
            <person name="Ming L.Z."/>
            <person name="Hong X.Z."/>
        </authorList>
    </citation>
    <scope>NUCLEOTIDE SEQUENCE [LARGE SCALE GENOMIC DNA]</scope>
    <source>
        <strain evidence="9">HSLZ-75</strain>
    </source>
</reference>
<dbReference type="EMBL" id="CP034726">
    <property type="protein sequence ID" value="QBP18841.1"/>
    <property type="molecule type" value="Genomic_DNA"/>
</dbReference>
<feature type="transmembrane region" description="Helical" evidence="6">
    <location>
        <begin position="327"/>
        <end position="350"/>
    </location>
</feature>
<keyword evidence="9" id="KW-1185">Reference proteome</keyword>
<feature type="transmembrane region" description="Helical" evidence="6">
    <location>
        <begin position="138"/>
        <end position="162"/>
    </location>
</feature>
<dbReference type="KEGG" id="lji:ELX58_06980"/>
<dbReference type="RefSeq" id="WP_133442399.1">
    <property type="nucleotide sequence ID" value="NZ_CP034726.1"/>
</dbReference>
<evidence type="ECO:0000313" key="9">
    <source>
        <dbReference type="Proteomes" id="UP000294321"/>
    </source>
</evidence>
<organism evidence="8 9">
    <name type="scientific">Acetilactobacillus jinshanensis</name>
    <dbReference type="NCBI Taxonomy" id="1720083"/>
    <lineage>
        <taxon>Bacteria</taxon>
        <taxon>Bacillati</taxon>
        <taxon>Bacillota</taxon>
        <taxon>Bacilli</taxon>
        <taxon>Lactobacillales</taxon>
        <taxon>Lactobacillaceae</taxon>
        <taxon>Acetilactobacillus</taxon>
    </lineage>
</organism>
<sequence length="867" mass="99112">MRTLYYKTVNFINKHFTAIKLLFALFVLGVVIYVGSGIISDVSGPQMLKAFRTQTPTSLSILLVLGFISVLPMLTYDFSMVDLLPSKFKTGYIVKSGWIVNTLTNIAGFGGFLGASLRAHFYSKGSSKKQIIYALSKVALFLLAGLSTYCLVALVMIFGFHVDPRLERYWYILLAGGIYFPAIFIFTRVKNFSFFKDLTLNRELKLILGSCCEWGGCAALFIIIGAFMHVHVDLVSIFPLFIIANVAGVVSMMPGGLGGFDVVMVGELKAMGLSTSAALVWDLLYRAFYYIAPVTVGIILLIHDTGRRINNSLDGIPATIIQRTAQIVLTIFMYFSAIMMLLLATVPNFALVNKVYLSLEPYTFYFLDQLTNMIFAFIFIGLARGIGSRIKKAFWPTVIVMVIAMANSLWKQEFPISMCVTFAIILICLWLSKGCLYREKLTYSWGQKIMDTIIFTVTFIIYSFVGIYTRYRYAFLHFSNTYLFPSYQVWFAGFLGLLVAILIVIIIYRFLSHKNVAWLNQPFDVKTAKRVRNVINKYGGNEISHLAFMRDKQIYFYRENHQDQLFFMFKQKANKLVIMGEPVGNRAKMDPAVDQFMNDADKLGMSLVFYEVGERFTMLLHEKGFDFTKFGEEGFVDLQNFSLAGSKHRGDRALMHKFERKHYQFEIVKPPFKPEFLKTLRHISDDWLDGNQEKGFSLGYFDDYYLSQAPIAIMKDPKGKIISFANLMPNGNHNVTSIDLMRSLKSAPSGIMDGIFITLFKKARDDGYQIFNLGMAPLSNVGESKFSFVDERLAHLIFKYGYKFYSFKGLRDYKNKFVSDWKPRYIVYRKRSSLIFTMLQLLLLVNQHVNKKDKHPSLIQIFSNNNE</sequence>
<dbReference type="GO" id="GO:0016755">
    <property type="term" value="F:aminoacyltransferase activity"/>
    <property type="evidence" value="ECO:0007669"/>
    <property type="project" value="TreeGrafter"/>
</dbReference>
<dbReference type="InterPro" id="IPR016181">
    <property type="entry name" value="Acyl_CoA_acyltransferase"/>
</dbReference>
<feature type="transmembrane region" description="Helical" evidence="6">
    <location>
        <begin position="98"/>
        <end position="117"/>
    </location>
</feature>
<evidence type="ECO:0000256" key="2">
    <source>
        <dbReference type="ARBA" id="ARBA00022475"/>
    </source>
</evidence>
<dbReference type="OrthoDB" id="145485at2"/>
<keyword evidence="2" id="KW-1003">Cell membrane</keyword>
<feature type="transmembrane region" description="Helical" evidence="6">
    <location>
        <begin position="449"/>
        <end position="469"/>
    </location>
</feature>
<feature type="transmembrane region" description="Helical" evidence="6">
    <location>
        <begin position="362"/>
        <end position="381"/>
    </location>
</feature>
<evidence type="ECO:0000256" key="5">
    <source>
        <dbReference type="ARBA" id="ARBA00023136"/>
    </source>
</evidence>
<comment type="subcellular location">
    <subcellularLocation>
        <location evidence="1">Cell membrane</location>
        <topology evidence="1">Multi-pass membrane protein</topology>
    </subcellularLocation>
</comment>
<feature type="transmembrane region" description="Helical" evidence="6">
    <location>
        <begin position="59"/>
        <end position="78"/>
    </location>
</feature>
<keyword evidence="5 6" id="KW-0472">Membrane</keyword>
<dbReference type="PANTHER" id="PTHR34697">
    <property type="entry name" value="PHOSPHATIDYLGLYCEROL LYSYLTRANSFERASE"/>
    <property type="match status" value="1"/>
</dbReference>
<dbReference type="NCBIfam" id="NF033480">
    <property type="entry name" value="bifunc_MprF"/>
    <property type="match status" value="1"/>
</dbReference>
<feature type="transmembrane region" description="Helical" evidence="6">
    <location>
        <begin position="20"/>
        <end position="39"/>
    </location>
</feature>
<dbReference type="AlphaFoldDB" id="A0A4P6ZLT9"/>